<evidence type="ECO:0000313" key="2">
    <source>
        <dbReference type="EMBL" id="OZG62465.1"/>
    </source>
</evidence>
<proteinExistence type="predicted"/>
<dbReference type="AlphaFoldDB" id="A0A261FU44"/>
<accession>A0A261FU44</accession>
<dbReference type="STRING" id="1603886.GCA_001895165_00418"/>
<comment type="caution">
    <text evidence="2">The sequence shown here is derived from an EMBL/GenBank/DDBJ whole genome shotgun (WGS) entry which is preliminary data.</text>
</comment>
<feature type="domain" description="AbiEi antitoxin N-terminal" evidence="1">
    <location>
        <begin position="4"/>
        <end position="38"/>
    </location>
</feature>
<evidence type="ECO:0000313" key="3">
    <source>
        <dbReference type="Proteomes" id="UP000216352"/>
    </source>
</evidence>
<gene>
    <name evidence="2" type="ORF">BLEM_1011</name>
</gene>
<dbReference type="Proteomes" id="UP000216352">
    <property type="component" value="Unassembled WGS sequence"/>
</dbReference>
<keyword evidence="3" id="KW-1185">Reference proteome</keyword>
<dbReference type="InterPro" id="IPR025159">
    <property type="entry name" value="AbiEi_N"/>
</dbReference>
<dbReference type="EMBL" id="MWWX01000005">
    <property type="protein sequence ID" value="OZG62465.1"/>
    <property type="molecule type" value="Genomic_DNA"/>
</dbReference>
<organism evidence="2 3">
    <name type="scientific">Bifidobacterium lemurum</name>
    <dbReference type="NCBI Taxonomy" id="1603886"/>
    <lineage>
        <taxon>Bacteria</taxon>
        <taxon>Bacillati</taxon>
        <taxon>Actinomycetota</taxon>
        <taxon>Actinomycetes</taxon>
        <taxon>Bifidobacteriales</taxon>
        <taxon>Bifidobacteriaceae</taxon>
        <taxon>Bifidobacterium</taxon>
    </lineage>
</organism>
<protein>
    <recommendedName>
        <fullName evidence="1">AbiEi antitoxin N-terminal domain-containing protein</fullName>
    </recommendedName>
</protein>
<reference evidence="2 3" key="1">
    <citation type="journal article" date="2017" name="BMC Genomics">
        <title>Comparative genomic and phylogenomic analyses of the Bifidobacteriaceae family.</title>
        <authorList>
            <person name="Lugli G.A."/>
            <person name="Milani C."/>
            <person name="Turroni F."/>
            <person name="Duranti S."/>
            <person name="Mancabelli L."/>
            <person name="Mangifesta M."/>
            <person name="Ferrario C."/>
            <person name="Modesto M."/>
            <person name="Mattarelli P."/>
            <person name="Jiri K."/>
            <person name="van Sinderen D."/>
            <person name="Ventura M."/>
        </authorList>
    </citation>
    <scope>NUCLEOTIDE SEQUENCE [LARGE SCALE GENOMIC DNA]</scope>
    <source>
        <strain evidence="2 3">DSM 28807</strain>
    </source>
</reference>
<sequence>MENAVLDVAKKNNGIVTVKDIKALGYSESALRQFARRNDDIIGKQGGGVYMVYDADGVDPRDASYAAALAMTGDESYLSGSSVLDFYNLANANPRWTTVRTPHHISRKLPGWLRVIHDRRQSRNVDVIRGIRLQNLSDAFLEAKDTRLDYRLEAVDEAEQRNLLSPIQADMLRDVLKKGVIV</sequence>
<name>A0A261FU44_9BIFI</name>
<dbReference type="Pfam" id="PF13338">
    <property type="entry name" value="AbiEi_4"/>
    <property type="match status" value="1"/>
</dbReference>
<evidence type="ECO:0000259" key="1">
    <source>
        <dbReference type="Pfam" id="PF13338"/>
    </source>
</evidence>